<evidence type="ECO:0000256" key="9">
    <source>
        <dbReference type="ARBA" id="ARBA00023136"/>
    </source>
</evidence>
<dbReference type="SUPFAM" id="SSF56024">
    <property type="entry name" value="Phospholipase D/nuclease"/>
    <property type="match status" value="2"/>
</dbReference>
<comment type="caution">
    <text evidence="15">The sequence shown here is derived from an EMBL/GenBank/DDBJ whole genome shotgun (WGS) entry which is preliminary data.</text>
</comment>
<evidence type="ECO:0000256" key="11">
    <source>
        <dbReference type="ARBA" id="ARBA00023264"/>
    </source>
</evidence>
<reference evidence="15 16" key="1">
    <citation type="submission" date="2021-06" db="EMBL/GenBank/DDBJ databases">
        <title>Bacillus sp. RD4P76, an endophyte from a halophyte.</title>
        <authorList>
            <person name="Sun J.-Q."/>
        </authorList>
    </citation>
    <scope>NUCLEOTIDE SEQUENCE [LARGE SCALE GENOMIC DNA]</scope>
    <source>
        <strain evidence="15 16">JCM 17098</strain>
    </source>
</reference>
<keyword evidence="10 12" id="KW-0594">Phospholipid biosynthesis</keyword>
<feature type="domain" description="PLD phosphodiesterase" evidence="14">
    <location>
        <begin position="395"/>
        <end position="422"/>
    </location>
</feature>
<dbReference type="PANTHER" id="PTHR21248">
    <property type="entry name" value="CARDIOLIPIN SYNTHASE"/>
    <property type="match status" value="1"/>
</dbReference>
<dbReference type="Pfam" id="PF13396">
    <property type="entry name" value="PLDc_N"/>
    <property type="match status" value="1"/>
</dbReference>
<dbReference type="EC" id="2.7.8.-" evidence="12 13"/>
<feature type="active site" evidence="12">
    <location>
        <position position="400"/>
    </location>
</feature>
<evidence type="ECO:0000259" key="14">
    <source>
        <dbReference type="PROSITE" id="PS50035"/>
    </source>
</evidence>
<evidence type="ECO:0000256" key="8">
    <source>
        <dbReference type="ARBA" id="ARBA00023098"/>
    </source>
</evidence>
<comment type="catalytic activity">
    <reaction evidence="12">
        <text>2 a 1,2-diacyl-sn-glycero-3-phospho-(1'-sn-glycerol) = a cardiolipin + glycerol</text>
        <dbReference type="Rhea" id="RHEA:31451"/>
        <dbReference type="ChEBI" id="CHEBI:17754"/>
        <dbReference type="ChEBI" id="CHEBI:62237"/>
        <dbReference type="ChEBI" id="CHEBI:64716"/>
    </reaction>
</comment>
<dbReference type="InterPro" id="IPR025202">
    <property type="entry name" value="PLD-like_dom"/>
</dbReference>
<comment type="function">
    <text evidence="12">Catalyzes the reversible phosphatidyl group transfer from one phosphatidylglycerol molecule to another to form cardiolipin (CL) (diphosphatidylglycerol) and glycerol.</text>
</comment>
<dbReference type="EMBL" id="JAHQCR010000068">
    <property type="protein sequence ID" value="MBU9723025.1"/>
    <property type="molecule type" value="Genomic_DNA"/>
</dbReference>
<keyword evidence="6" id="KW-0677">Repeat</keyword>
<organism evidence="15 16">
    <name type="scientific">Evansella alkalicola</name>
    <dbReference type="NCBI Taxonomy" id="745819"/>
    <lineage>
        <taxon>Bacteria</taxon>
        <taxon>Bacillati</taxon>
        <taxon>Bacillota</taxon>
        <taxon>Bacilli</taxon>
        <taxon>Bacillales</taxon>
        <taxon>Bacillaceae</taxon>
        <taxon>Evansella</taxon>
    </lineage>
</organism>
<keyword evidence="7 12" id="KW-1133">Transmembrane helix</keyword>
<feature type="active site" evidence="12">
    <location>
        <position position="407"/>
    </location>
</feature>
<comment type="subcellular location">
    <subcellularLocation>
        <location evidence="1 12">Cell membrane</location>
        <topology evidence="1 12">Multi-pass membrane protein</topology>
    </subcellularLocation>
</comment>
<dbReference type="NCBIfam" id="TIGR04265">
    <property type="entry name" value="bac_cardiolipin"/>
    <property type="match status" value="1"/>
</dbReference>
<dbReference type="CDD" id="cd09112">
    <property type="entry name" value="PLDc_CLS_2"/>
    <property type="match status" value="1"/>
</dbReference>
<feature type="active site" evidence="12">
    <location>
        <position position="224"/>
    </location>
</feature>
<dbReference type="PANTHER" id="PTHR21248:SF22">
    <property type="entry name" value="PHOSPHOLIPASE D"/>
    <property type="match status" value="1"/>
</dbReference>
<feature type="active site" evidence="12">
    <location>
        <position position="402"/>
    </location>
</feature>
<gene>
    <name evidence="15" type="primary">cls</name>
    <name evidence="15" type="ORF">KS407_16520</name>
</gene>
<dbReference type="InterPro" id="IPR030874">
    <property type="entry name" value="Cardiolipin_synth_Firmi"/>
</dbReference>
<keyword evidence="9 12" id="KW-0472">Membrane</keyword>
<dbReference type="Gene3D" id="3.30.870.10">
    <property type="entry name" value="Endonuclease Chain A"/>
    <property type="match status" value="2"/>
</dbReference>
<dbReference type="Proteomes" id="UP000790580">
    <property type="component" value="Unassembled WGS sequence"/>
</dbReference>
<keyword evidence="11 12" id="KW-1208">Phospholipid metabolism</keyword>
<dbReference type="InterPro" id="IPR001736">
    <property type="entry name" value="PLipase_D/transphosphatidylase"/>
</dbReference>
<evidence type="ECO:0000256" key="10">
    <source>
        <dbReference type="ARBA" id="ARBA00023209"/>
    </source>
</evidence>
<dbReference type="HAMAP" id="MF_01916">
    <property type="entry name" value="Cardiolipin_synth_Cls"/>
    <property type="match status" value="1"/>
</dbReference>
<feature type="active site" evidence="12">
    <location>
        <position position="222"/>
    </location>
</feature>
<dbReference type="RefSeq" id="WP_088077218.1">
    <property type="nucleotide sequence ID" value="NZ_JAHQCR010000068.1"/>
</dbReference>
<accession>A0ABS6JXA2</accession>
<evidence type="ECO:0000256" key="13">
    <source>
        <dbReference type="NCBIfam" id="TIGR04265"/>
    </source>
</evidence>
<feature type="domain" description="PLD phosphodiesterase" evidence="14">
    <location>
        <begin position="217"/>
        <end position="244"/>
    </location>
</feature>
<dbReference type="InterPro" id="IPR027379">
    <property type="entry name" value="CLS_N"/>
</dbReference>
<name>A0ABS6JXA2_9BACI</name>
<dbReference type="InterPro" id="IPR022924">
    <property type="entry name" value="Cardiolipin_synthase"/>
</dbReference>
<protein>
    <recommendedName>
        <fullName evidence="12 13">Cardiolipin synthase</fullName>
        <shortName evidence="12">CL synthase</shortName>
        <ecNumber evidence="12 13">2.7.8.-</ecNumber>
    </recommendedName>
</protein>
<evidence type="ECO:0000313" key="15">
    <source>
        <dbReference type="EMBL" id="MBU9723025.1"/>
    </source>
</evidence>
<proteinExistence type="inferred from homology"/>
<keyword evidence="5 12" id="KW-0812">Transmembrane</keyword>
<evidence type="ECO:0000256" key="3">
    <source>
        <dbReference type="ARBA" id="ARBA00022516"/>
    </source>
</evidence>
<comment type="similarity">
    <text evidence="12">Belongs to the phospholipase D family. Cardiolipin synthase subfamily.</text>
</comment>
<evidence type="ECO:0000313" key="16">
    <source>
        <dbReference type="Proteomes" id="UP000790580"/>
    </source>
</evidence>
<feature type="transmembrane region" description="Helical" evidence="12">
    <location>
        <begin position="6"/>
        <end position="25"/>
    </location>
</feature>
<keyword evidence="4 12" id="KW-0808">Transferase</keyword>
<evidence type="ECO:0000256" key="7">
    <source>
        <dbReference type="ARBA" id="ARBA00022989"/>
    </source>
</evidence>
<evidence type="ECO:0000256" key="4">
    <source>
        <dbReference type="ARBA" id="ARBA00022679"/>
    </source>
</evidence>
<sequence length="482" mass="55940">MDIFTVFVPLLFIINMLFAIVLIFIERKDASTTWAWLLILFFIPVLGFIIYLFLGQNLTRRKMFHWEDIEKIGIEDAINMQMEKMKDPSFSHDDPAIQRYNDLIYMHLVNNDALLSMDNEITVFSDGKEKFNTLLEDIRQAKEFIHIQTYIFRNDNLGKKIIQALTEKAKSGVKVRVLYDELGSRKLRRKNFNDLVAHGGEIGVFFPSKLALINLRLNYRNHRKLINIDGQIGYIGGFNIGDEYLGLKEKFGYWRDTHLRIQGPVVDAIQTRFILDWNHASKQHYIGYEKSYFPDKKTYGTAAVQIVSSGPDSEWEQIKNGYIKMIMSAKKSIYIQTPYFIPDLSLLNALQIAALSGKDVRLMIPNKPDHPFIYWATLSHVANLLKAGAKVYIYENGFIHSKTIVIDQEINSVGTANIDIRSFKLNFEVNAFIYDTVVSKKLVEDFERDMEKSTLLTQELYDKRPRMVRFKESISRLLSPIL</sequence>
<keyword evidence="3 12" id="KW-0444">Lipid biosynthesis</keyword>
<evidence type="ECO:0000256" key="12">
    <source>
        <dbReference type="HAMAP-Rule" id="MF_01916"/>
    </source>
</evidence>
<evidence type="ECO:0000256" key="1">
    <source>
        <dbReference type="ARBA" id="ARBA00004651"/>
    </source>
</evidence>
<keyword evidence="16" id="KW-1185">Reference proteome</keyword>
<feature type="transmembrane region" description="Helical" evidence="12">
    <location>
        <begin position="34"/>
        <end position="54"/>
    </location>
</feature>
<evidence type="ECO:0000256" key="5">
    <source>
        <dbReference type="ARBA" id="ARBA00022692"/>
    </source>
</evidence>
<dbReference type="Pfam" id="PF13091">
    <property type="entry name" value="PLDc_2"/>
    <property type="match status" value="2"/>
</dbReference>
<keyword evidence="2 12" id="KW-1003">Cell membrane</keyword>
<dbReference type="SMART" id="SM00155">
    <property type="entry name" value="PLDc"/>
    <property type="match status" value="2"/>
</dbReference>
<feature type="active site" evidence="12">
    <location>
        <position position="229"/>
    </location>
</feature>
<evidence type="ECO:0000256" key="2">
    <source>
        <dbReference type="ARBA" id="ARBA00022475"/>
    </source>
</evidence>
<keyword evidence="8 12" id="KW-0443">Lipid metabolism</keyword>
<dbReference type="PROSITE" id="PS50035">
    <property type="entry name" value="PLD"/>
    <property type="match status" value="2"/>
</dbReference>
<evidence type="ECO:0000256" key="6">
    <source>
        <dbReference type="ARBA" id="ARBA00022737"/>
    </source>
</evidence>
<dbReference type="CDD" id="cd09110">
    <property type="entry name" value="PLDc_CLS_1"/>
    <property type="match status" value="1"/>
</dbReference>